<dbReference type="PANTHER" id="PTHR30535">
    <property type="entry name" value="VITAMIN B12-BINDING PROTEIN"/>
    <property type="match status" value="1"/>
</dbReference>
<evidence type="ECO:0000313" key="4">
    <source>
        <dbReference type="EMBL" id="MBA8816789.1"/>
    </source>
</evidence>
<dbReference type="SUPFAM" id="SSF53807">
    <property type="entry name" value="Helical backbone' metal receptor"/>
    <property type="match status" value="1"/>
</dbReference>
<evidence type="ECO:0000256" key="1">
    <source>
        <dbReference type="ARBA" id="ARBA00008814"/>
    </source>
</evidence>
<dbReference type="Proteomes" id="UP000526083">
    <property type="component" value="Unassembled WGS sequence"/>
</dbReference>
<evidence type="ECO:0000256" key="2">
    <source>
        <dbReference type="SAM" id="SignalP"/>
    </source>
</evidence>
<keyword evidence="5" id="KW-1185">Reference proteome</keyword>
<dbReference type="AlphaFoldDB" id="A0A7W3JPS8"/>
<gene>
    <name evidence="4" type="ORF">FHX48_001882</name>
</gene>
<keyword evidence="2" id="KW-0732">Signal</keyword>
<dbReference type="PROSITE" id="PS50983">
    <property type="entry name" value="FE_B12_PBP"/>
    <property type="match status" value="1"/>
</dbReference>
<dbReference type="PROSITE" id="PS51257">
    <property type="entry name" value="PROKAR_LIPOPROTEIN"/>
    <property type="match status" value="1"/>
</dbReference>
<dbReference type="EMBL" id="JACGWY010000003">
    <property type="protein sequence ID" value="MBA8816789.1"/>
    <property type="molecule type" value="Genomic_DNA"/>
</dbReference>
<dbReference type="PANTHER" id="PTHR30535:SF7">
    <property type="entry name" value="IRON(III) DICITRATE-BINDING PROTEIN"/>
    <property type="match status" value="1"/>
</dbReference>
<dbReference type="RefSeq" id="WP_167046371.1">
    <property type="nucleotide sequence ID" value="NZ_JAAOZB010000001.1"/>
</dbReference>
<organism evidence="4 5">
    <name type="scientific">Microbacterium halimionae</name>
    <dbReference type="NCBI Taxonomy" id="1526413"/>
    <lineage>
        <taxon>Bacteria</taxon>
        <taxon>Bacillati</taxon>
        <taxon>Actinomycetota</taxon>
        <taxon>Actinomycetes</taxon>
        <taxon>Micrococcales</taxon>
        <taxon>Microbacteriaceae</taxon>
        <taxon>Microbacterium</taxon>
    </lineage>
</organism>
<sequence length="330" mass="33739">MMTPARPWAALALATGAVLMLAGCSTVADASGSTSASAAITLDNCGSEVTLDGPAKRIVLVNNDALADIEALDAIDRVVAVTSTPQEGLYGDTTYSALQNLDVLSTEKNATGGSVVSQEAIIGADPDLVIAPENAVDRDALAAAGIALYTPTAYCSDPPPELLETATFDRVWNEITTYGELLGEQDQAADVIAGAKADLASVPSSSVGTAAALYVSSGGTVLSPYGGPSMVTPVFAAAGLENVYADQDERVFDVNIEDIISRDPETIVLLSSAADPNETKDAFLSSPGVDSLSAVKNDRVIVLAFPYTDPPSILSTRGPAVLADALADLS</sequence>
<feature type="signal peptide" evidence="2">
    <location>
        <begin position="1"/>
        <end position="30"/>
    </location>
</feature>
<accession>A0A7W3JPS8</accession>
<protein>
    <submittedName>
        <fullName evidence="4">Iron complex transport system substrate-binding protein</fullName>
    </submittedName>
</protein>
<dbReference type="Gene3D" id="3.40.50.1980">
    <property type="entry name" value="Nitrogenase molybdenum iron protein domain"/>
    <property type="match status" value="2"/>
</dbReference>
<name>A0A7W3JPS8_9MICO</name>
<comment type="caution">
    <text evidence="4">The sequence shown here is derived from an EMBL/GenBank/DDBJ whole genome shotgun (WGS) entry which is preliminary data.</text>
</comment>
<feature type="chain" id="PRO_5030791718" evidence="2">
    <location>
        <begin position="31"/>
        <end position="330"/>
    </location>
</feature>
<comment type="similarity">
    <text evidence="1">Belongs to the bacterial solute-binding protein 8 family.</text>
</comment>
<evidence type="ECO:0000259" key="3">
    <source>
        <dbReference type="PROSITE" id="PS50983"/>
    </source>
</evidence>
<dbReference type="Pfam" id="PF01497">
    <property type="entry name" value="Peripla_BP_2"/>
    <property type="match status" value="1"/>
</dbReference>
<evidence type="ECO:0000313" key="5">
    <source>
        <dbReference type="Proteomes" id="UP000526083"/>
    </source>
</evidence>
<reference evidence="4 5" key="1">
    <citation type="submission" date="2020-07" db="EMBL/GenBank/DDBJ databases">
        <title>Sequencing the genomes of 1000 actinobacteria strains.</title>
        <authorList>
            <person name="Klenk H.-P."/>
        </authorList>
    </citation>
    <scope>NUCLEOTIDE SEQUENCE [LARGE SCALE GENOMIC DNA]</scope>
    <source>
        <strain evidence="4 5">DSM 27576</strain>
    </source>
</reference>
<dbReference type="InterPro" id="IPR050902">
    <property type="entry name" value="ABC_Transporter_SBP"/>
</dbReference>
<proteinExistence type="inferred from homology"/>
<feature type="domain" description="Fe/B12 periplasmic-binding" evidence="3">
    <location>
        <begin position="57"/>
        <end position="330"/>
    </location>
</feature>
<dbReference type="InterPro" id="IPR002491">
    <property type="entry name" value="ABC_transptr_periplasmic_BD"/>
</dbReference>